<name>A0A1P8UF38_9GAMM</name>
<keyword evidence="1" id="KW-0812">Transmembrane</keyword>
<feature type="transmembrane region" description="Helical" evidence="1">
    <location>
        <begin position="109"/>
        <end position="131"/>
    </location>
</feature>
<reference evidence="2 3" key="1">
    <citation type="submission" date="2017-01" db="EMBL/GenBank/DDBJ databases">
        <title>Draft sequence of Acidihalobacter ferrooxidans strain DSM 14175 (strain V8).</title>
        <authorList>
            <person name="Khaleque H.N."/>
            <person name="Ramsay J.P."/>
            <person name="Murphy R.J.T."/>
            <person name="Kaksonen A.H."/>
            <person name="Boxall N.J."/>
            <person name="Watkin E.L.J."/>
        </authorList>
    </citation>
    <scope>NUCLEOTIDE SEQUENCE [LARGE SCALE GENOMIC DNA]</scope>
    <source>
        <strain evidence="2 3">V8</strain>
    </source>
</reference>
<feature type="transmembrane region" description="Helical" evidence="1">
    <location>
        <begin position="35"/>
        <end position="55"/>
    </location>
</feature>
<dbReference type="Proteomes" id="UP000243807">
    <property type="component" value="Chromosome"/>
</dbReference>
<protein>
    <submittedName>
        <fullName evidence="2">Uncharacterized protein</fullName>
    </submittedName>
</protein>
<keyword evidence="1" id="KW-0472">Membrane</keyword>
<gene>
    <name evidence="2" type="ORF">BW247_04485</name>
</gene>
<feature type="transmembrane region" description="Helical" evidence="1">
    <location>
        <begin position="81"/>
        <end position="103"/>
    </location>
</feature>
<evidence type="ECO:0000313" key="2">
    <source>
        <dbReference type="EMBL" id="APZ42436.1"/>
    </source>
</evidence>
<keyword evidence="1" id="KW-1133">Transmembrane helix</keyword>
<evidence type="ECO:0000256" key="1">
    <source>
        <dbReference type="SAM" id="Phobius"/>
    </source>
</evidence>
<sequence>MTLQLPADLHHALTQAITPALEHAYPGVQTMAAQWFGDAMPGLLLGIGIAAIWLWRLDAKSEDDPADLSQRARVQHPLQQLLSPFLIVWGGIAAFTGAFTYFFHSYFAFYFYDYGIISVALLFGGLILFGIGLSMEFAGCHEPPG</sequence>
<dbReference type="AlphaFoldDB" id="A0A1P8UF38"/>
<organism evidence="2 3">
    <name type="scientific">Acidihalobacter ferrooxydans</name>
    <dbReference type="NCBI Taxonomy" id="1765967"/>
    <lineage>
        <taxon>Bacteria</taxon>
        <taxon>Pseudomonadati</taxon>
        <taxon>Pseudomonadota</taxon>
        <taxon>Gammaproteobacteria</taxon>
        <taxon>Chromatiales</taxon>
        <taxon>Ectothiorhodospiraceae</taxon>
        <taxon>Acidihalobacter</taxon>
    </lineage>
</organism>
<dbReference type="KEGG" id="afy:BW247_04485"/>
<dbReference type="RefSeq" id="WP_076836041.1">
    <property type="nucleotide sequence ID" value="NZ_CP019434.1"/>
</dbReference>
<accession>A0A1P8UF38</accession>
<keyword evidence="3" id="KW-1185">Reference proteome</keyword>
<proteinExistence type="predicted"/>
<dbReference type="EMBL" id="CP019434">
    <property type="protein sequence ID" value="APZ42436.1"/>
    <property type="molecule type" value="Genomic_DNA"/>
</dbReference>
<dbReference type="STRING" id="1765967.BW247_04485"/>
<evidence type="ECO:0000313" key="3">
    <source>
        <dbReference type="Proteomes" id="UP000243807"/>
    </source>
</evidence>